<dbReference type="Proteomes" id="UP000005408">
    <property type="component" value="Unassembled WGS sequence"/>
</dbReference>
<dbReference type="EnsemblMetazoa" id="G9345.1">
    <property type="protein sequence ID" value="G9345.1:cds"/>
    <property type="gene ID" value="G9345"/>
</dbReference>
<reference evidence="2" key="1">
    <citation type="submission" date="2022-08" db="UniProtKB">
        <authorList>
            <consortium name="EnsemblMetazoa"/>
        </authorList>
    </citation>
    <scope>IDENTIFICATION</scope>
    <source>
        <strain evidence="2">05x7-T-G4-1.051#20</strain>
    </source>
</reference>
<feature type="compositionally biased region" description="Basic and acidic residues" evidence="1">
    <location>
        <begin position="470"/>
        <end position="523"/>
    </location>
</feature>
<feature type="region of interest" description="Disordered" evidence="1">
    <location>
        <begin position="570"/>
        <end position="622"/>
    </location>
</feature>
<feature type="compositionally biased region" description="Basic and acidic residues" evidence="1">
    <location>
        <begin position="234"/>
        <end position="345"/>
    </location>
</feature>
<feature type="region of interest" description="Disordered" evidence="1">
    <location>
        <begin position="1221"/>
        <end position="1287"/>
    </location>
</feature>
<evidence type="ECO:0000256" key="1">
    <source>
        <dbReference type="SAM" id="MobiDB-lite"/>
    </source>
</evidence>
<feature type="region of interest" description="Disordered" evidence="1">
    <location>
        <begin position="153"/>
        <end position="427"/>
    </location>
</feature>
<feature type="compositionally biased region" description="Basic and acidic residues" evidence="1">
    <location>
        <begin position="850"/>
        <end position="863"/>
    </location>
</feature>
<feature type="compositionally biased region" description="Basic and acidic residues" evidence="1">
    <location>
        <begin position="715"/>
        <end position="734"/>
    </location>
</feature>
<feature type="compositionally biased region" description="Basic and acidic residues" evidence="1">
    <location>
        <begin position="1261"/>
        <end position="1273"/>
    </location>
</feature>
<accession>A0A8W8P1Q3</accession>
<feature type="compositionally biased region" description="Basic and acidic residues" evidence="1">
    <location>
        <begin position="198"/>
        <end position="213"/>
    </location>
</feature>
<feature type="compositionally biased region" description="Basic and acidic residues" evidence="1">
    <location>
        <begin position="870"/>
        <end position="890"/>
    </location>
</feature>
<keyword evidence="3" id="KW-1185">Reference proteome</keyword>
<feature type="region of interest" description="Disordered" evidence="1">
    <location>
        <begin position="760"/>
        <end position="890"/>
    </location>
</feature>
<feature type="compositionally biased region" description="Basic and acidic residues" evidence="1">
    <location>
        <begin position="372"/>
        <end position="404"/>
    </location>
</feature>
<feature type="compositionally biased region" description="Polar residues" evidence="1">
    <location>
        <begin position="1246"/>
        <end position="1259"/>
    </location>
</feature>
<feature type="compositionally biased region" description="Polar residues" evidence="1">
    <location>
        <begin position="761"/>
        <end position="774"/>
    </location>
</feature>
<sequence length="1599" mass="180370">MKGLSTEDLIPGYPTKGYILHELGCHIGEGGGRKSDVRRDFRLSSREKRFTKGHTRDDSCHSENGAAHTRWSIGSSFSRELPQNLSTVTSVVSSDIDRWLSSEVLAPLASREDSKLTDEIRRSRSFCFGEFQNLSFESESRPVSCEFVIGQDTREEDSLKSEEDLDVSKEGVTEFSDNKNTIDQDSGEFSEEVFNSGREQKEHKNQPAPHEETQIDEISQSFESQIQENSEVDLQDKLSDLIDKNEPAAKLEPDEKQKSNTIEPDKKHEPEKQDADKEIEPEIKEADKTQDPDRLKQDENHEPSKLEELDPDKLESKKTPEPEKSESLKNQEQSKEKFEIEKPESYEELEPNILKPEKKQNVNKSNSVDNQELDKTESNKLKQGKQESGDNQKLHTSVSEEKLNQEQNSEEANNLIPKERQEFKKLEADGTQFHYQIELYKLEPEEKQERDNLQKLDKLEPEQIQGSCKFEADEKEQPKEKQKQRNVHSDELELNGKQDSEKLEVVWYKQERKQEPNKLKPGEDQETNIPQSNKNLPLYTKESICPEKLDSRNCAQDSESLECLLFQHQAKREASNEDGASLNTETEEEHNAVNSEQSTNTCTADKNLKDNDSLDEEKESVFCKDTGKENIYSKDKLEEDNVIIDKGVEESNSIDKKEEESSSKDKVIKDVVGIDKGEEENKKIYREENEYTRIDTQKEILDNIDEWEDTLNIHKVEEEEKSEKDNESFEKLEETEIPDGVCPRHEIDLNCDPYYLEEGSTKCSSGNEELTSTLNEEKECLPLIRPKNSQTDQSNQGTQNTDLVSFTSDPLHVNQRSQQEFSVPSEKQIDSATILKGSESKQTFGVSPVKYKEVQNCESKRNSNNETTDVETKSSSEENNQKEGLEAQEHSVMEDNIDYSPPSEAVHKSKEGFVKEQNSVHSNSSFPLQNEQKSVAQNKYENVNFLADSNIANAKRDDMEESENAPISKKRHMIQHSSNFNVGIEEEEGMENLPVKETASSERNEIKKQQSLDDGLKMESRSRKQSLPDSMIRSQGKKSKQFKRMNSDSAVMYEKSRYSLGILLEEINDLVRRTSSFECSDLDIRYKPTADKSSRRMIQQSEGKGNPGGKAPQTSGDESLLQLVEMYGDKQGKKPVDGSGGAAAVSKVEYTANSPDGVFYDDGNSEPREAEAQKSIIDNLDNVIGVSDSLNEFAKHTDGKNNSEMKRKAFCKKKSVGENSIQRYDDKKGKSLVDKSGSDNTHRPSDGSSSNCEVVSQLNPLKDESSDSSKVLEMKPPSVASKKEQRRRFPLRMLRRKSSVTSLSMLDVDEMADSSTTGTDVVPASTMTQDSQRRRKCSVVGYNDMGQGAGLLFQGGERGTERAAFRGDVTYRKSSGTSFGRNGDGCSAAQSRRKSHQRNLSGNFPSFDTSSAPKTSGTFSDLKGSSLIGRNPSLDNRCLKVDSISHLDRRASSQFEPSNFKQFTQRETSDTRKSVSAKDYHRNDGDGSREASLSNRHGRNSQDRRSSTYSQEHSKVIDGEKKQFPLMKKNASSSSSSSYCLELSSATDGGRKGEFPHSKTISAEGYSAFNKVGARGEMGNEKNRLTQYNQKLKGIAAVF</sequence>
<feature type="compositionally biased region" description="Polar residues" evidence="1">
    <location>
        <begin position="592"/>
        <end position="604"/>
    </location>
</feature>
<feature type="region of interest" description="Disordered" evidence="1">
    <location>
        <begin position="634"/>
        <end position="665"/>
    </location>
</feature>
<feature type="compositionally biased region" description="Basic and acidic residues" evidence="1">
    <location>
        <begin position="1467"/>
        <end position="1489"/>
    </location>
</feature>
<feature type="compositionally biased region" description="Basic and acidic residues" evidence="1">
    <location>
        <begin position="999"/>
        <end position="1022"/>
    </location>
</feature>
<evidence type="ECO:0000313" key="2">
    <source>
        <dbReference type="EnsemblMetazoa" id="G9345.1:cds"/>
    </source>
</evidence>
<proteinExistence type="predicted"/>
<feature type="region of interest" description="Disordered" evidence="1">
    <location>
        <begin position="715"/>
        <end position="737"/>
    </location>
</feature>
<organism evidence="2 3">
    <name type="scientific">Magallana gigas</name>
    <name type="common">Pacific oyster</name>
    <name type="synonym">Crassostrea gigas</name>
    <dbReference type="NCBI Taxonomy" id="29159"/>
    <lineage>
        <taxon>Eukaryota</taxon>
        <taxon>Metazoa</taxon>
        <taxon>Spiralia</taxon>
        <taxon>Lophotrochozoa</taxon>
        <taxon>Mollusca</taxon>
        <taxon>Bivalvia</taxon>
        <taxon>Autobranchia</taxon>
        <taxon>Pteriomorphia</taxon>
        <taxon>Ostreida</taxon>
        <taxon>Ostreoidea</taxon>
        <taxon>Ostreidae</taxon>
        <taxon>Magallana</taxon>
    </lineage>
</organism>
<feature type="compositionally biased region" description="Basic and acidic residues" evidence="1">
    <location>
        <begin position="1500"/>
        <end position="1523"/>
    </location>
</feature>
<feature type="compositionally biased region" description="Polar residues" evidence="1">
    <location>
        <begin position="1398"/>
        <end position="1419"/>
    </location>
</feature>
<feature type="compositionally biased region" description="Basic and acidic residues" evidence="1">
    <location>
        <begin position="417"/>
        <end position="427"/>
    </location>
</feature>
<feature type="region of interest" description="Disordered" evidence="1">
    <location>
        <begin position="1090"/>
        <end position="1116"/>
    </location>
</feature>
<feature type="compositionally biased region" description="Basic and acidic residues" evidence="1">
    <location>
        <begin position="153"/>
        <end position="182"/>
    </location>
</feature>
<feature type="compositionally biased region" description="Polar residues" evidence="1">
    <location>
        <begin position="787"/>
        <end position="822"/>
    </location>
</feature>
<feature type="compositionally biased region" description="Polar residues" evidence="1">
    <location>
        <begin position="216"/>
        <end position="229"/>
    </location>
</feature>
<name>A0A8W8P1Q3_MAGGI</name>
<feature type="compositionally biased region" description="Basic and acidic residues" evidence="1">
    <location>
        <begin position="646"/>
        <end position="665"/>
    </location>
</feature>
<protein>
    <submittedName>
        <fullName evidence="2">Uncharacterized protein</fullName>
    </submittedName>
</protein>
<feature type="compositionally biased region" description="Polar residues" evidence="1">
    <location>
        <begin position="1452"/>
        <end position="1466"/>
    </location>
</feature>
<evidence type="ECO:0000313" key="3">
    <source>
        <dbReference type="Proteomes" id="UP000005408"/>
    </source>
</evidence>
<feature type="region of interest" description="Disordered" evidence="1">
    <location>
        <begin position="1372"/>
        <end position="1435"/>
    </location>
</feature>
<feature type="region of interest" description="Disordered" evidence="1">
    <location>
        <begin position="440"/>
        <end position="539"/>
    </location>
</feature>
<feature type="compositionally biased region" description="Basic and acidic residues" evidence="1">
    <location>
        <begin position="1223"/>
        <end position="1245"/>
    </location>
</feature>
<feature type="region of interest" description="Disordered" evidence="1">
    <location>
        <begin position="1450"/>
        <end position="1536"/>
    </location>
</feature>
<feature type="compositionally biased region" description="Basic and acidic residues" evidence="1">
    <location>
        <begin position="440"/>
        <end position="461"/>
    </location>
</feature>
<feature type="region of interest" description="Disordered" evidence="1">
    <location>
        <begin position="981"/>
        <end position="1046"/>
    </location>
</feature>